<organism evidence="1 2">
    <name type="scientific">Eumeta variegata</name>
    <name type="common">Bagworm moth</name>
    <name type="synonym">Eumeta japonica</name>
    <dbReference type="NCBI Taxonomy" id="151549"/>
    <lineage>
        <taxon>Eukaryota</taxon>
        <taxon>Metazoa</taxon>
        <taxon>Ecdysozoa</taxon>
        <taxon>Arthropoda</taxon>
        <taxon>Hexapoda</taxon>
        <taxon>Insecta</taxon>
        <taxon>Pterygota</taxon>
        <taxon>Neoptera</taxon>
        <taxon>Endopterygota</taxon>
        <taxon>Lepidoptera</taxon>
        <taxon>Glossata</taxon>
        <taxon>Ditrysia</taxon>
        <taxon>Tineoidea</taxon>
        <taxon>Psychidae</taxon>
        <taxon>Oiketicinae</taxon>
        <taxon>Eumeta</taxon>
    </lineage>
</organism>
<comment type="caution">
    <text evidence="1">The sequence shown here is derived from an EMBL/GenBank/DDBJ whole genome shotgun (WGS) entry which is preliminary data.</text>
</comment>
<protein>
    <submittedName>
        <fullName evidence="1">Uncharacterized protein</fullName>
    </submittedName>
</protein>
<dbReference type="Proteomes" id="UP000299102">
    <property type="component" value="Unassembled WGS sequence"/>
</dbReference>
<evidence type="ECO:0000313" key="2">
    <source>
        <dbReference type="Proteomes" id="UP000299102"/>
    </source>
</evidence>
<proteinExistence type="predicted"/>
<keyword evidence="2" id="KW-1185">Reference proteome</keyword>
<dbReference type="AlphaFoldDB" id="A0A4C1WXU3"/>
<reference evidence="1 2" key="1">
    <citation type="journal article" date="2019" name="Commun. Biol.">
        <title>The bagworm genome reveals a unique fibroin gene that provides high tensile strength.</title>
        <authorList>
            <person name="Kono N."/>
            <person name="Nakamura H."/>
            <person name="Ohtoshi R."/>
            <person name="Tomita M."/>
            <person name="Numata K."/>
            <person name="Arakawa K."/>
        </authorList>
    </citation>
    <scope>NUCLEOTIDE SEQUENCE [LARGE SCALE GENOMIC DNA]</scope>
</reference>
<sequence>MVRTTTLPRRAYPRGINETPPPYGPGLLHPVLLRAAWCAHGHSGLPAGYVGLTLISFRCVWRLAHSLRSQNEAGSQMKYIWKFMRLYLWFLSFGINDAFCDRAILCSTLVAARKWVGLAGEI</sequence>
<dbReference type="EMBL" id="BGZK01000658">
    <property type="protein sequence ID" value="GBP54969.1"/>
    <property type="molecule type" value="Genomic_DNA"/>
</dbReference>
<evidence type="ECO:0000313" key="1">
    <source>
        <dbReference type="EMBL" id="GBP54969.1"/>
    </source>
</evidence>
<name>A0A4C1WXU3_EUMVA</name>
<accession>A0A4C1WXU3</accession>
<gene>
    <name evidence="1" type="ORF">EVAR_50413_1</name>
</gene>